<organism evidence="1 2">
    <name type="scientific">Methylorubrum populi</name>
    <dbReference type="NCBI Taxonomy" id="223967"/>
    <lineage>
        <taxon>Bacteria</taxon>
        <taxon>Pseudomonadati</taxon>
        <taxon>Pseudomonadota</taxon>
        <taxon>Alphaproteobacteria</taxon>
        <taxon>Hyphomicrobiales</taxon>
        <taxon>Methylobacteriaceae</taxon>
        <taxon>Methylorubrum</taxon>
    </lineage>
</organism>
<dbReference type="RefSeq" id="WP_152276775.1">
    <property type="nucleotide sequence ID" value="NZ_WEKV01000009.1"/>
</dbReference>
<dbReference type="AlphaFoldDB" id="A0A833J887"/>
<accession>A0A833J887</accession>
<name>A0A833J887_9HYPH</name>
<protein>
    <submittedName>
        <fullName evidence="1">Uncharacterized protein</fullName>
    </submittedName>
</protein>
<reference evidence="1 2" key="1">
    <citation type="submission" date="2019-10" db="EMBL/GenBank/DDBJ databases">
        <title>Draft Genome Sequence of the Caffeine Degrading Methylotroph Methylorubrum populi PINKEL.</title>
        <authorList>
            <person name="Dawson S.C."/>
            <person name="Zhang X."/>
            <person name="Wright M.E."/>
            <person name="Sharma G."/>
            <person name="Langner J.T."/>
            <person name="Ditty J.L."/>
            <person name="Subuyuj G.A."/>
        </authorList>
    </citation>
    <scope>NUCLEOTIDE SEQUENCE [LARGE SCALE GENOMIC DNA]</scope>
    <source>
        <strain evidence="1 2">Pinkel</strain>
    </source>
</reference>
<proteinExistence type="predicted"/>
<gene>
    <name evidence="1" type="ORF">F8B43_1873</name>
</gene>
<sequence>MTPAIATAIGNHTLATAWTPAEVEAAVAALAAHPRVDSVARAYDDAWGRPQVRIVARDTARGDVDGVLPLFTALCSMRRTHAQAVADQEADERRDAARAAVAREEAAYRSLSREGREAMRQEGAARLRELGIEPRALVRVCNGLARGSYLADADLEAWATYEREVVRGRPRPMDLGRYVAGCVTA</sequence>
<evidence type="ECO:0000313" key="1">
    <source>
        <dbReference type="EMBL" id="KAB7785372.1"/>
    </source>
</evidence>
<comment type="caution">
    <text evidence="1">The sequence shown here is derived from an EMBL/GenBank/DDBJ whole genome shotgun (WGS) entry which is preliminary data.</text>
</comment>
<dbReference type="EMBL" id="WEKV01000009">
    <property type="protein sequence ID" value="KAB7785372.1"/>
    <property type="molecule type" value="Genomic_DNA"/>
</dbReference>
<evidence type="ECO:0000313" key="2">
    <source>
        <dbReference type="Proteomes" id="UP000469949"/>
    </source>
</evidence>
<dbReference type="Proteomes" id="UP000469949">
    <property type="component" value="Unassembled WGS sequence"/>
</dbReference>